<dbReference type="InterPro" id="IPR008030">
    <property type="entry name" value="NmrA-like"/>
</dbReference>
<evidence type="ECO:0000259" key="1">
    <source>
        <dbReference type="Pfam" id="PF05368"/>
    </source>
</evidence>
<keyword evidence="3" id="KW-1185">Reference proteome</keyword>
<dbReference type="RefSeq" id="WP_380011481.1">
    <property type="nucleotide sequence ID" value="NZ_JBHLYR010000045.1"/>
</dbReference>
<dbReference type="GO" id="GO:0003955">
    <property type="term" value="F:NAD(P)H dehydrogenase (quinone) activity"/>
    <property type="evidence" value="ECO:0007669"/>
    <property type="project" value="UniProtKB-EC"/>
</dbReference>
<dbReference type="PANTHER" id="PTHR47129:SF1">
    <property type="entry name" value="NMRA-LIKE DOMAIN-CONTAINING PROTEIN"/>
    <property type="match status" value="1"/>
</dbReference>
<name>A0ABV6B0G7_9DEIO</name>
<evidence type="ECO:0000313" key="2">
    <source>
        <dbReference type="EMBL" id="MFB9993175.1"/>
    </source>
</evidence>
<dbReference type="InterPro" id="IPR052718">
    <property type="entry name" value="NmrA-type_oxidoreductase"/>
</dbReference>
<dbReference type="Proteomes" id="UP001589733">
    <property type="component" value="Unassembled WGS sequence"/>
</dbReference>
<dbReference type="EC" id="1.6.5.2" evidence="2"/>
<comment type="caution">
    <text evidence="2">The sequence shown here is derived from an EMBL/GenBank/DDBJ whole genome shotgun (WGS) entry which is preliminary data.</text>
</comment>
<reference evidence="2 3" key="1">
    <citation type="submission" date="2024-09" db="EMBL/GenBank/DDBJ databases">
        <authorList>
            <person name="Sun Q."/>
            <person name="Mori K."/>
        </authorList>
    </citation>
    <scope>NUCLEOTIDE SEQUENCE [LARGE SCALE GENOMIC DNA]</scope>
    <source>
        <strain evidence="2 3">JCM 13503</strain>
    </source>
</reference>
<protein>
    <submittedName>
        <fullName evidence="2">SDR family oxidoreductase</fullName>
        <ecNumber evidence="2">1.6.5.2</ecNumber>
    </submittedName>
</protein>
<dbReference type="EMBL" id="JBHLYR010000045">
    <property type="protein sequence ID" value="MFB9993175.1"/>
    <property type="molecule type" value="Genomic_DNA"/>
</dbReference>
<dbReference type="CDD" id="cd05269">
    <property type="entry name" value="TMR_SDR_a"/>
    <property type="match status" value="1"/>
</dbReference>
<dbReference type="Gene3D" id="3.40.50.720">
    <property type="entry name" value="NAD(P)-binding Rossmann-like Domain"/>
    <property type="match status" value="1"/>
</dbReference>
<gene>
    <name evidence="2" type="ORF">ACFFLM_14475</name>
</gene>
<dbReference type="Gene3D" id="3.90.25.10">
    <property type="entry name" value="UDP-galactose 4-epimerase, domain 1"/>
    <property type="match status" value="1"/>
</dbReference>
<organism evidence="2 3">
    <name type="scientific">Deinococcus oregonensis</name>
    <dbReference type="NCBI Taxonomy" id="1805970"/>
    <lineage>
        <taxon>Bacteria</taxon>
        <taxon>Thermotogati</taxon>
        <taxon>Deinococcota</taxon>
        <taxon>Deinococci</taxon>
        <taxon>Deinococcales</taxon>
        <taxon>Deinococcaceae</taxon>
        <taxon>Deinococcus</taxon>
    </lineage>
</organism>
<sequence length="282" mass="29628">MIAVTGATGHLGQLTIHALLDQGAAPHDVVALVRDPQKAAALAALGVQVRQADYTRPDTLSPALQGVDKVLLVSSNDFVDRVGQHRRVVEAAKQAGVKLLAYTSLLRTETSRLSLAADHKATEELIRASGVPFVFLRNSWYMENYNPAQAVQHGAIAGSAGEGRVSAAARADYAAAAAAVLTQPGHENAVYELGGDQAFTLSELAAEVQAQSGQPVTYQDMPQDAYAQMLRGVGLPGAVADMLADSDVYLAQGDLYTESRDLSRLIGRPTTTLADAVKAALA</sequence>
<keyword evidence="2" id="KW-0560">Oxidoreductase</keyword>
<dbReference type="PANTHER" id="PTHR47129">
    <property type="entry name" value="QUINONE OXIDOREDUCTASE 2"/>
    <property type="match status" value="1"/>
</dbReference>
<dbReference type="Pfam" id="PF05368">
    <property type="entry name" value="NmrA"/>
    <property type="match status" value="1"/>
</dbReference>
<evidence type="ECO:0000313" key="3">
    <source>
        <dbReference type="Proteomes" id="UP001589733"/>
    </source>
</evidence>
<dbReference type="InterPro" id="IPR036291">
    <property type="entry name" value="NAD(P)-bd_dom_sf"/>
</dbReference>
<proteinExistence type="predicted"/>
<accession>A0ABV6B0G7</accession>
<feature type="domain" description="NmrA-like" evidence="1">
    <location>
        <begin position="2"/>
        <end position="249"/>
    </location>
</feature>
<dbReference type="SUPFAM" id="SSF51735">
    <property type="entry name" value="NAD(P)-binding Rossmann-fold domains"/>
    <property type="match status" value="1"/>
</dbReference>